<feature type="transmembrane region" description="Helical" evidence="1">
    <location>
        <begin position="60"/>
        <end position="81"/>
    </location>
</feature>
<keyword evidence="1" id="KW-0812">Transmembrane</keyword>
<dbReference type="AlphaFoldDB" id="A0A9P1IIF2"/>
<sequence length="107" mass="12233">MQSSTSGSSKITSKLEKSKIIKIDRRSRINGVKVAKYSKSYVEYCPDCESYVETFVEHQMGACAIITLLISLLLIIPIFFFCCCICIRDSYHHCPECRKLLAVRKMI</sequence>
<dbReference type="Pfam" id="PF10601">
    <property type="entry name" value="zf-LITAF-like"/>
    <property type="match status" value="1"/>
</dbReference>
<dbReference type="SMART" id="SM00714">
    <property type="entry name" value="LITAF"/>
    <property type="match status" value="1"/>
</dbReference>
<evidence type="ECO:0000256" key="1">
    <source>
        <dbReference type="SAM" id="Phobius"/>
    </source>
</evidence>
<dbReference type="Proteomes" id="UP001152747">
    <property type="component" value="Unassembled WGS sequence"/>
</dbReference>
<name>A0A9P1IIF2_9PELO</name>
<protein>
    <recommendedName>
        <fullName evidence="2">LITAF domain-containing protein</fullName>
    </recommendedName>
</protein>
<organism evidence="3 4">
    <name type="scientific">Caenorhabditis angaria</name>
    <dbReference type="NCBI Taxonomy" id="860376"/>
    <lineage>
        <taxon>Eukaryota</taxon>
        <taxon>Metazoa</taxon>
        <taxon>Ecdysozoa</taxon>
        <taxon>Nematoda</taxon>
        <taxon>Chromadorea</taxon>
        <taxon>Rhabditida</taxon>
        <taxon>Rhabditina</taxon>
        <taxon>Rhabditomorpha</taxon>
        <taxon>Rhabditoidea</taxon>
        <taxon>Rhabditidae</taxon>
        <taxon>Peloderinae</taxon>
        <taxon>Caenorhabditis</taxon>
    </lineage>
</organism>
<comment type="caution">
    <text evidence="3">The sequence shown here is derived from an EMBL/GenBank/DDBJ whole genome shotgun (WGS) entry which is preliminary data.</text>
</comment>
<proteinExistence type="predicted"/>
<evidence type="ECO:0000259" key="2">
    <source>
        <dbReference type="PROSITE" id="PS51837"/>
    </source>
</evidence>
<dbReference type="InterPro" id="IPR006629">
    <property type="entry name" value="LITAF"/>
</dbReference>
<evidence type="ECO:0000313" key="3">
    <source>
        <dbReference type="EMBL" id="CAI5445458.1"/>
    </source>
</evidence>
<accession>A0A9P1IIF2</accession>
<keyword evidence="1" id="KW-1133">Transmembrane helix</keyword>
<feature type="domain" description="LITAF" evidence="2">
    <location>
        <begin position="25"/>
        <end position="106"/>
    </location>
</feature>
<reference evidence="3" key="1">
    <citation type="submission" date="2022-11" db="EMBL/GenBank/DDBJ databases">
        <authorList>
            <person name="Kikuchi T."/>
        </authorList>
    </citation>
    <scope>NUCLEOTIDE SEQUENCE</scope>
    <source>
        <strain evidence="3">PS1010</strain>
    </source>
</reference>
<dbReference type="PROSITE" id="PS51837">
    <property type="entry name" value="LITAF"/>
    <property type="match status" value="1"/>
</dbReference>
<dbReference type="EMBL" id="CANHGI010000003">
    <property type="protein sequence ID" value="CAI5445458.1"/>
    <property type="molecule type" value="Genomic_DNA"/>
</dbReference>
<evidence type="ECO:0000313" key="4">
    <source>
        <dbReference type="Proteomes" id="UP001152747"/>
    </source>
</evidence>
<gene>
    <name evidence="3" type="ORF">CAMP_LOCUS8095</name>
</gene>
<keyword evidence="4" id="KW-1185">Reference proteome</keyword>
<keyword evidence="1" id="KW-0472">Membrane</keyword>